<dbReference type="GO" id="GO:0046677">
    <property type="term" value="P:response to antibiotic"/>
    <property type="evidence" value="ECO:0007669"/>
    <property type="project" value="TreeGrafter"/>
</dbReference>
<proteinExistence type="inferred from homology"/>
<feature type="compositionally biased region" description="Polar residues" evidence="4">
    <location>
        <begin position="409"/>
        <end position="418"/>
    </location>
</feature>
<dbReference type="Pfam" id="PF25917">
    <property type="entry name" value="BSH_RND"/>
    <property type="match status" value="1"/>
</dbReference>
<dbReference type="Gene3D" id="2.40.50.100">
    <property type="match status" value="1"/>
</dbReference>
<dbReference type="PANTHER" id="PTHR30158:SF24">
    <property type="entry name" value="HLYD FAMILY SECRETION PROTEIN"/>
    <property type="match status" value="1"/>
</dbReference>
<keyword evidence="10" id="KW-1185">Reference proteome</keyword>
<feature type="domain" description="Multidrug resistance protein MdtA-like beta-barrel" evidence="7">
    <location>
        <begin position="208"/>
        <end position="294"/>
    </location>
</feature>
<dbReference type="InterPro" id="IPR006143">
    <property type="entry name" value="RND_pump_MFP"/>
</dbReference>
<evidence type="ECO:0000259" key="5">
    <source>
        <dbReference type="Pfam" id="PF25876"/>
    </source>
</evidence>
<dbReference type="KEGG" id="lcre:Pla8534_45030"/>
<accession>A0A518DXV7</accession>
<evidence type="ECO:0000313" key="9">
    <source>
        <dbReference type="EMBL" id="QDU96682.1"/>
    </source>
</evidence>
<dbReference type="GO" id="GO:0022857">
    <property type="term" value="F:transmembrane transporter activity"/>
    <property type="evidence" value="ECO:0007669"/>
    <property type="project" value="InterPro"/>
</dbReference>
<dbReference type="GO" id="GO:0005886">
    <property type="term" value="C:plasma membrane"/>
    <property type="evidence" value="ECO:0007669"/>
    <property type="project" value="TreeGrafter"/>
</dbReference>
<dbReference type="OrthoDB" id="9816569at2"/>
<dbReference type="InterPro" id="IPR058626">
    <property type="entry name" value="MdtA-like_b-barrel"/>
</dbReference>
<dbReference type="PANTHER" id="PTHR30158">
    <property type="entry name" value="ACRA/E-RELATED COMPONENT OF DRUG EFFLUX TRANSPORTER"/>
    <property type="match status" value="1"/>
</dbReference>
<reference evidence="9 10" key="1">
    <citation type="submission" date="2019-02" db="EMBL/GenBank/DDBJ databases">
        <title>Deep-cultivation of Planctomycetes and their phenomic and genomic characterization uncovers novel biology.</title>
        <authorList>
            <person name="Wiegand S."/>
            <person name="Jogler M."/>
            <person name="Boedeker C."/>
            <person name="Pinto D."/>
            <person name="Vollmers J."/>
            <person name="Rivas-Marin E."/>
            <person name="Kohn T."/>
            <person name="Peeters S.H."/>
            <person name="Heuer A."/>
            <person name="Rast P."/>
            <person name="Oberbeckmann S."/>
            <person name="Bunk B."/>
            <person name="Jeske O."/>
            <person name="Meyerdierks A."/>
            <person name="Storesund J.E."/>
            <person name="Kallscheuer N."/>
            <person name="Luecker S."/>
            <person name="Lage O.M."/>
            <person name="Pohl T."/>
            <person name="Merkel B.J."/>
            <person name="Hornburger P."/>
            <person name="Mueller R.-W."/>
            <person name="Bruemmer F."/>
            <person name="Labrenz M."/>
            <person name="Spormann A.M."/>
            <person name="Op den Camp H."/>
            <person name="Overmann J."/>
            <person name="Amann R."/>
            <person name="Jetten M.S.M."/>
            <person name="Mascher T."/>
            <person name="Medema M.H."/>
            <person name="Devos D.P."/>
            <person name="Kaster A.-K."/>
            <person name="Ovreas L."/>
            <person name="Rohde M."/>
            <person name="Galperin M.Y."/>
            <person name="Jogler C."/>
        </authorList>
    </citation>
    <scope>NUCLEOTIDE SEQUENCE [LARGE SCALE GENOMIC DNA]</scope>
    <source>
        <strain evidence="9 10">Pla85_3_4</strain>
    </source>
</reference>
<dbReference type="GO" id="GO:0030313">
    <property type="term" value="C:cell envelope"/>
    <property type="evidence" value="ECO:0007669"/>
    <property type="project" value="UniProtKB-SubCell"/>
</dbReference>
<dbReference type="Gene3D" id="1.10.287.470">
    <property type="entry name" value="Helix hairpin bin"/>
    <property type="match status" value="1"/>
</dbReference>
<dbReference type="Gene3D" id="2.40.420.20">
    <property type="match status" value="1"/>
</dbReference>
<comment type="subcellular location">
    <subcellularLocation>
        <location evidence="1">Cell envelope</location>
    </subcellularLocation>
</comment>
<dbReference type="AlphaFoldDB" id="A0A518DXV7"/>
<dbReference type="Gene3D" id="2.40.30.170">
    <property type="match status" value="1"/>
</dbReference>
<dbReference type="FunFam" id="2.40.420.20:FF:000001">
    <property type="entry name" value="Efflux RND transporter periplasmic adaptor subunit"/>
    <property type="match status" value="1"/>
</dbReference>
<evidence type="ECO:0000256" key="4">
    <source>
        <dbReference type="SAM" id="MobiDB-lite"/>
    </source>
</evidence>
<protein>
    <submittedName>
        <fullName evidence="9">Efflux pump periplasmic linker BepF</fullName>
    </submittedName>
</protein>
<evidence type="ECO:0000256" key="2">
    <source>
        <dbReference type="ARBA" id="ARBA00009477"/>
    </source>
</evidence>
<dbReference type="InterPro" id="IPR058627">
    <property type="entry name" value="MdtA-like_C"/>
</dbReference>
<gene>
    <name evidence="9" type="primary">bepF_1</name>
    <name evidence="9" type="ORF">Pla8534_45030</name>
</gene>
<dbReference type="SUPFAM" id="SSF111369">
    <property type="entry name" value="HlyD-like secretion proteins"/>
    <property type="match status" value="1"/>
</dbReference>
<keyword evidence="3" id="KW-0175">Coiled coil</keyword>
<sequence length="478" mass="51734">MRPYRPTLPLFAGWLLLALALAGCRPRNEFKPPPDPEVTVAHPLLRPIVDTVDFSGATSAVARVEIRARVNGYLDAVEFEDGSHVQQGELLFSIEREPYEIARKTAEAEKARADAAEQLAKANLSRSLQLLKDRAVAQAQVDVHRAELQTAEANIKAAQAAIDQAELNLGYTEIRAPLSGRIGRRLLDPGNLVHAEEDVLAVIESIDPIYATFFVSESDILRFMEMLRNKELPDPTVTPPVLYLGLENEQDFPHKGKLDFRELGVDPNTGTILRRGSFSNDDGTLIPGLSVRIRAPIGPALPRLLVEERAVGADQRGEYLLVVGKDNTVEYRPVQLGIQVGELRVIRSGVTEEDLVIVNGLQRARPGGKVRTQLVETELKIPASRDGESGGGLPPTEPAESAQVVDPAETQNAESSEANKPAEAGETEDASKPDSAEEIVKPVPNDSAQDAPPLAPAGARPPATEPGASSRRNRKEPG</sequence>
<feature type="compositionally biased region" description="Basic and acidic residues" evidence="4">
    <location>
        <begin position="429"/>
        <end position="440"/>
    </location>
</feature>
<dbReference type="RefSeq" id="WP_145055296.1">
    <property type="nucleotide sequence ID" value="NZ_CP036433.1"/>
</dbReference>
<evidence type="ECO:0000259" key="7">
    <source>
        <dbReference type="Pfam" id="PF25944"/>
    </source>
</evidence>
<dbReference type="EMBL" id="CP036433">
    <property type="protein sequence ID" value="QDU96682.1"/>
    <property type="molecule type" value="Genomic_DNA"/>
</dbReference>
<organism evidence="9 10">
    <name type="scientific">Lignipirellula cremea</name>
    <dbReference type="NCBI Taxonomy" id="2528010"/>
    <lineage>
        <taxon>Bacteria</taxon>
        <taxon>Pseudomonadati</taxon>
        <taxon>Planctomycetota</taxon>
        <taxon>Planctomycetia</taxon>
        <taxon>Pirellulales</taxon>
        <taxon>Pirellulaceae</taxon>
        <taxon>Lignipirellula</taxon>
    </lineage>
</organism>
<feature type="domain" description="Multidrug resistance protein MdtA-like C-terminal permuted SH3" evidence="8">
    <location>
        <begin position="308"/>
        <end position="363"/>
    </location>
</feature>
<evidence type="ECO:0000256" key="3">
    <source>
        <dbReference type="SAM" id="Coils"/>
    </source>
</evidence>
<feature type="region of interest" description="Disordered" evidence="4">
    <location>
        <begin position="377"/>
        <end position="478"/>
    </location>
</feature>
<name>A0A518DXV7_9BACT</name>
<feature type="domain" description="Multidrug resistance protein MdtA-like alpha-helical hairpin" evidence="5">
    <location>
        <begin position="104"/>
        <end position="172"/>
    </location>
</feature>
<comment type="similarity">
    <text evidence="2">Belongs to the membrane fusion protein (MFP) (TC 8.A.1) family.</text>
</comment>
<feature type="domain" description="Multidrug resistance protein MdtA-like barrel-sandwich hybrid" evidence="6">
    <location>
        <begin position="63"/>
        <end position="200"/>
    </location>
</feature>
<dbReference type="NCBIfam" id="TIGR01730">
    <property type="entry name" value="RND_mfp"/>
    <property type="match status" value="1"/>
</dbReference>
<evidence type="ECO:0000256" key="1">
    <source>
        <dbReference type="ARBA" id="ARBA00004196"/>
    </source>
</evidence>
<dbReference type="Pfam" id="PF25944">
    <property type="entry name" value="Beta-barrel_RND"/>
    <property type="match status" value="1"/>
</dbReference>
<dbReference type="Pfam" id="PF25967">
    <property type="entry name" value="RND-MFP_C"/>
    <property type="match status" value="1"/>
</dbReference>
<dbReference type="InterPro" id="IPR058624">
    <property type="entry name" value="MdtA-like_HH"/>
</dbReference>
<feature type="compositionally biased region" description="Basic and acidic residues" evidence="4">
    <location>
        <begin position="377"/>
        <end position="388"/>
    </location>
</feature>
<dbReference type="InterPro" id="IPR058625">
    <property type="entry name" value="MdtA-like_BSH"/>
</dbReference>
<feature type="coiled-coil region" evidence="3">
    <location>
        <begin position="99"/>
        <end position="168"/>
    </location>
</feature>
<dbReference type="Proteomes" id="UP000317648">
    <property type="component" value="Chromosome"/>
</dbReference>
<evidence type="ECO:0000259" key="6">
    <source>
        <dbReference type="Pfam" id="PF25917"/>
    </source>
</evidence>
<evidence type="ECO:0000313" key="10">
    <source>
        <dbReference type="Proteomes" id="UP000317648"/>
    </source>
</evidence>
<evidence type="ECO:0000259" key="8">
    <source>
        <dbReference type="Pfam" id="PF25967"/>
    </source>
</evidence>
<dbReference type="PROSITE" id="PS51257">
    <property type="entry name" value="PROKAR_LIPOPROTEIN"/>
    <property type="match status" value="1"/>
</dbReference>
<dbReference type="Pfam" id="PF25876">
    <property type="entry name" value="HH_MFP_RND"/>
    <property type="match status" value="1"/>
</dbReference>